<dbReference type="OrthoDB" id="1426566at2"/>
<organism evidence="2 3">
    <name type="scientific">Hymenobacter nivis</name>
    <dbReference type="NCBI Taxonomy" id="1850093"/>
    <lineage>
        <taxon>Bacteria</taxon>
        <taxon>Pseudomonadati</taxon>
        <taxon>Bacteroidota</taxon>
        <taxon>Cytophagia</taxon>
        <taxon>Cytophagales</taxon>
        <taxon>Hymenobacteraceae</taxon>
        <taxon>Hymenobacter</taxon>
    </lineage>
</organism>
<feature type="transmembrane region" description="Helical" evidence="1">
    <location>
        <begin position="61"/>
        <end position="83"/>
    </location>
</feature>
<name>A0A2Z3GG15_9BACT</name>
<keyword evidence="1" id="KW-0472">Membrane</keyword>
<protein>
    <submittedName>
        <fullName evidence="2">Uncharacterized protein</fullName>
    </submittedName>
</protein>
<reference evidence="3" key="1">
    <citation type="submission" date="2018-04" db="EMBL/GenBank/DDBJ databases">
        <title>Complete genome of Antarctic heterotrophic bacterium Hymenobacter nivis.</title>
        <authorList>
            <person name="Terashima M."/>
        </authorList>
    </citation>
    <scope>NUCLEOTIDE SEQUENCE [LARGE SCALE GENOMIC DNA]</scope>
    <source>
        <strain evidence="3">NBRC 111535</strain>
    </source>
</reference>
<dbReference type="EMBL" id="CP029145">
    <property type="protein sequence ID" value="AWM32513.1"/>
    <property type="molecule type" value="Genomic_DNA"/>
</dbReference>
<keyword evidence="3" id="KW-1185">Reference proteome</keyword>
<evidence type="ECO:0000313" key="3">
    <source>
        <dbReference type="Proteomes" id="UP000245999"/>
    </source>
</evidence>
<proteinExistence type="predicted"/>
<gene>
    <name evidence="2" type="ORF">DDQ68_06755</name>
</gene>
<dbReference type="KEGG" id="hnv:DDQ68_06755"/>
<dbReference type="RefSeq" id="WP_109655618.1">
    <property type="nucleotide sequence ID" value="NZ_CP029145.1"/>
</dbReference>
<feature type="transmembrane region" description="Helical" evidence="1">
    <location>
        <begin position="27"/>
        <end position="49"/>
    </location>
</feature>
<dbReference type="Proteomes" id="UP000245999">
    <property type="component" value="Chromosome"/>
</dbReference>
<sequence>MGTAPAPTHFAGAPTGFTAQHRTLGRAAAWAVFGLGVAYAAVTGLGMYGLRSPADPIGEPFFSLMELLIVLMVPPLVVSLVAVQASPARPGKDTARRPWRLCSCWPASRPASTSSSWRWAGRWRQLYKKPGAKY</sequence>
<dbReference type="AlphaFoldDB" id="A0A2Z3GG15"/>
<keyword evidence="1" id="KW-1133">Transmembrane helix</keyword>
<accession>A0A2Z3GG15</accession>
<keyword evidence="1" id="KW-0812">Transmembrane</keyword>
<evidence type="ECO:0000313" key="2">
    <source>
        <dbReference type="EMBL" id="AWM32513.1"/>
    </source>
</evidence>
<evidence type="ECO:0000256" key="1">
    <source>
        <dbReference type="SAM" id="Phobius"/>
    </source>
</evidence>